<dbReference type="EMBL" id="JANJYI010000005">
    <property type="protein sequence ID" value="KAK2647961.1"/>
    <property type="molecule type" value="Genomic_DNA"/>
</dbReference>
<evidence type="ECO:0000313" key="2">
    <source>
        <dbReference type="Proteomes" id="UP001280121"/>
    </source>
</evidence>
<sequence length="301" mass="33140">MHPKDIIADMKKMYDIQFLYSKAHQALQYELSLTYGTHEEAFKLLPLFGYVLEQQIPGTITDLQYDENGRFLYFFMSLGASLIGFRRCIRLVIAVDGTHLKGRFVGIMFVATARDGNEQVYPIAFGYGHPKSPILPLELLTTGWPIIMKPRLMQHGWEKPPEWPYLAFPYADKDLLSKGASNCPSFSNIVGLNVCSDATDIILGLIGRVGSVYGLSSCHPCFYAQGIRRPWLISWDDSDVSMGGGGISWDESGVTVEGGGIPWDDAVVTMRGGGISWDDMGVSMGEEGVSYGVTTEPKSGG</sequence>
<gene>
    <name evidence="1" type="ORF">Ddye_015450</name>
</gene>
<dbReference type="Proteomes" id="UP001280121">
    <property type="component" value="Unassembled WGS sequence"/>
</dbReference>
<dbReference type="PANTHER" id="PTHR31973">
    <property type="entry name" value="POLYPROTEIN, PUTATIVE-RELATED"/>
    <property type="match status" value="1"/>
</dbReference>
<accession>A0AAD9U5N5</accession>
<keyword evidence="2" id="KW-1185">Reference proteome</keyword>
<organism evidence="1 2">
    <name type="scientific">Dipteronia dyeriana</name>
    <dbReference type="NCBI Taxonomy" id="168575"/>
    <lineage>
        <taxon>Eukaryota</taxon>
        <taxon>Viridiplantae</taxon>
        <taxon>Streptophyta</taxon>
        <taxon>Embryophyta</taxon>
        <taxon>Tracheophyta</taxon>
        <taxon>Spermatophyta</taxon>
        <taxon>Magnoliopsida</taxon>
        <taxon>eudicotyledons</taxon>
        <taxon>Gunneridae</taxon>
        <taxon>Pentapetalae</taxon>
        <taxon>rosids</taxon>
        <taxon>malvids</taxon>
        <taxon>Sapindales</taxon>
        <taxon>Sapindaceae</taxon>
        <taxon>Hippocastanoideae</taxon>
        <taxon>Acereae</taxon>
        <taxon>Dipteronia</taxon>
    </lineage>
</organism>
<protein>
    <recommendedName>
        <fullName evidence="3">Transposase</fullName>
    </recommendedName>
</protein>
<dbReference type="PANTHER" id="PTHR31973:SF195">
    <property type="entry name" value="MUDR FAMILY TRANSPOSASE"/>
    <property type="match status" value="1"/>
</dbReference>
<proteinExistence type="predicted"/>
<evidence type="ECO:0008006" key="3">
    <source>
        <dbReference type="Google" id="ProtNLM"/>
    </source>
</evidence>
<comment type="caution">
    <text evidence="1">The sequence shown here is derived from an EMBL/GenBank/DDBJ whole genome shotgun (WGS) entry which is preliminary data.</text>
</comment>
<dbReference type="AlphaFoldDB" id="A0AAD9U5N5"/>
<reference evidence="1" key="1">
    <citation type="journal article" date="2023" name="Plant J.">
        <title>Genome sequences and population genomics provide insights into the demographic history, inbreeding, and mutation load of two 'living fossil' tree species of Dipteronia.</title>
        <authorList>
            <person name="Feng Y."/>
            <person name="Comes H.P."/>
            <person name="Chen J."/>
            <person name="Zhu S."/>
            <person name="Lu R."/>
            <person name="Zhang X."/>
            <person name="Li P."/>
            <person name="Qiu J."/>
            <person name="Olsen K.M."/>
            <person name="Qiu Y."/>
        </authorList>
    </citation>
    <scope>NUCLEOTIDE SEQUENCE</scope>
    <source>
        <strain evidence="1">KIB01</strain>
    </source>
</reference>
<name>A0AAD9U5N5_9ROSI</name>
<evidence type="ECO:0000313" key="1">
    <source>
        <dbReference type="EMBL" id="KAK2647961.1"/>
    </source>
</evidence>